<dbReference type="CTD" id="20248298"/>
<protein>
    <recommendedName>
        <fullName evidence="2">Alpha/beta hydrolase fold-3 domain-containing protein</fullName>
    </recommendedName>
</protein>
<dbReference type="Proteomes" id="UP000030746">
    <property type="component" value="Unassembled WGS sequence"/>
</dbReference>
<dbReference type="InterPro" id="IPR050300">
    <property type="entry name" value="GDXG_lipolytic_enzyme"/>
</dbReference>
<keyword evidence="1" id="KW-0378">Hydrolase</keyword>
<evidence type="ECO:0000313" key="4">
    <source>
        <dbReference type="Proteomes" id="UP000030746"/>
    </source>
</evidence>
<organism evidence="3 4">
    <name type="scientific">Lottia gigantea</name>
    <name type="common">Giant owl limpet</name>
    <dbReference type="NCBI Taxonomy" id="225164"/>
    <lineage>
        <taxon>Eukaryota</taxon>
        <taxon>Metazoa</taxon>
        <taxon>Spiralia</taxon>
        <taxon>Lophotrochozoa</taxon>
        <taxon>Mollusca</taxon>
        <taxon>Gastropoda</taxon>
        <taxon>Patellogastropoda</taxon>
        <taxon>Lottioidea</taxon>
        <taxon>Lottiidae</taxon>
        <taxon>Lottia</taxon>
    </lineage>
</organism>
<dbReference type="PANTHER" id="PTHR48081:SF8">
    <property type="entry name" value="ALPHA_BETA HYDROLASE FOLD-3 DOMAIN-CONTAINING PROTEIN-RELATED"/>
    <property type="match status" value="1"/>
</dbReference>
<proteinExistence type="predicted"/>
<dbReference type="PANTHER" id="PTHR48081">
    <property type="entry name" value="AB HYDROLASE SUPERFAMILY PROTEIN C4A8.06C"/>
    <property type="match status" value="1"/>
</dbReference>
<dbReference type="AlphaFoldDB" id="V4AG53"/>
<feature type="domain" description="Alpha/beta hydrolase fold-3" evidence="2">
    <location>
        <begin position="93"/>
        <end position="294"/>
    </location>
</feature>
<dbReference type="GO" id="GO:0016787">
    <property type="term" value="F:hydrolase activity"/>
    <property type="evidence" value="ECO:0007669"/>
    <property type="project" value="UniProtKB-KW"/>
</dbReference>
<keyword evidence="4" id="KW-1185">Reference proteome</keyword>
<dbReference type="InterPro" id="IPR013094">
    <property type="entry name" value="AB_hydrolase_3"/>
</dbReference>
<name>V4AG53_LOTGI</name>
<dbReference type="OrthoDB" id="408631at2759"/>
<dbReference type="RefSeq" id="XP_009046494.1">
    <property type="nucleotide sequence ID" value="XM_009048246.1"/>
</dbReference>
<dbReference type="Pfam" id="PF07859">
    <property type="entry name" value="Abhydrolase_3"/>
    <property type="match status" value="1"/>
</dbReference>
<dbReference type="KEGG" id="lgi:LOTGIDRAFT_230465"/>
<dbReference type="Gene3D" id="3.40.50.1820">
    <property type="entry name" value="alpha/beta hydrolase"/>
    <property type="match status" value="1"/>
</dbReference>
<evidence type="ECO:0000313" key="3">
    <source>
        <dbReference type="EMBL" id="ESP03024.1"/>
    </source>
</evidence>
<dbReference type="OMA" id="NLCVRGN"/>
<dbReference type="HOGENOM" id="CLU_012494_6_2_1"/>
<gene>
    <name evidence="3" type="ORF">LOTGIDRAFT_230465</name>
</gene>
<evidence type="ECO:0000259" key="2">
    <source>
        <dbReference type="Pfam" id="PF07859"/>
    </source>
</evidence>
<dbReference type="GeneID" id="20248298"/>
<accession>V4AG53</accession>
<sequence>MHEGLQELLAKCKLHEESVEFLKEVCSDGPGKFESMTVEEMRQTSLDWSKKYGGEVEFEGNVKEFKVPSFASSDGIMVSVYKPSPCKPRTPIIVYFHGGKFVAGSRQTDDEIIKILARDSECIFVNVEYRLSPEHKFPAAFDDAKCVMRWVIMNKSLIGGVNDSKVGVLGVDCGGTVAATVCHEVPSIAFQILVYPILDLRFSQPSCQEYSNSPLLNKLLEQFSNMFLNENTESENVRASPLLRQNFSNLPPALFILADNDPIKDQGYEYKRLMKECNIDADSLLIKGSIHGFFTLPGHFKELGSRAQEKTLSFIKKRGTS</sequence>
<dbReference type="EMBL" id="KB200129">
    <property type="protein sequence ID" value="ESP03024.1"/>
    <property type="molecule type" value="Genomic_DNA"/>
</dbReference>
<dbReference type="InterPro" id="IPR029058">
    <property type="entry name" value="AB_hydrolase_fold"/>
</dbReference>
<dbReference type="STRING" id="225164.V4AG53"/>
<evidence type="ECO:0000256" key="1">
    <source>
        <dbReference type="ARBA" id="ARBA00022801"/>
    </source>
</evidence>
<reference evidence="3 4" key="1">
    <citation type="journal article" date="2013" name="Nature">
        <title>Insights into bilaterian evolution from three spiralian genomes.</title>
        <authorList>
            <person name="Simakov O."/>
            <person name="Marletaz F."/>
            <person name="Cho S.J."/>
            <person name="Edsinger-Gonzales E."/>
            <person name="Havlak P."/>
            <person name="Hellsten U."/>
            <person name="Kuo D.H."/>
            <person name="Larsson T."/>
            <person name="Lv J."/>
            <person name="Arendt D."/>
            <person name="Savage R."/>
            <person name="Osoegawa K."/>
            <person name="de Jong P."/>
            <person name="Grimwood J."/>
            <person name="Chapman J.A."/>
            <person name="Shapiro H."/>
            <person name="Aerts A."/>
            <person name="Otillar R.P."/>
            <person name="Terry A.Y."/>
            <person name="Boore J.L."/>
            <person name="Grigoriev I.V."/>
            <person name="Lindberg D.R."/>
            <person name="Seaver E.C."/>
            <person name="Weisblat D.A."/>
            <person name="Putnam N.H."/>
            <person name="Rokhsar D.S."/>
        </authorList>
    </citation>
    <scope>NUCLEOTIDE SEQUENCE [LARGE SCALE GENOMIC DNA]</scope>
</reference>
<dbReference type="SUPFAM" id="SSF53474">
    <property type="entry name" value="alpha/beta-Hydrolases"/>
    <property type="match status" value="1"/>
</dbReference>